<feature type="domain" description="Globin" evidence="6">
    <location>
        <begin position="17"/>
        <end position="163"/>
    </location>
</feature>
<dbReference type="Pfam" id="PF00042">
    <property type="entry name" value="Globin"/>
    <property type="match status" value="1"/>
</dbReference>
<sequence length="163" mass="19155">MYRLEYCNNLRPRCMDRLNARQRHIVQETFKVLDEDAAKAGLTIYARLLCKYPQYKNIWPQFRAIPDSSLVMSRELQMYGIVFMNAMRYIVDNIDNDEAIKEKIISIAGSHKKWGVHKTHIKNILVELLEVLCDRLRRNDPEVNDAWTVFIITLADLIDEVAN</sequence>
<evidence type="ECO:0000313" key="8">
    <source>
        <dbReference type="WBParaSite" id="ALUE_0000605301-mRNA-1"/>
    </source>
</evidence>
<evidence type="ECO:0000256" key="5">
    <source>
        <dbReference type="RuleBase" id="RU000356"/>
    </source>
</evidence>
<keyword evidence="5" id="KW-0813">Transport</keyword>
<dbReference type="PANTHER" id="PTHR46783:SF1">
    <property type="entry name" value="CYTOGLOBIN-1-RELATED"/>
    <property type="match status" value="1"/>
</dbReference>
<dbReference type="Gene3D" id="1.10.490.10">
    <property type="entry name" value="Globins"/>
    <property type="match status" value="1"/>
</dbReference>
<keyword evidence="7" id="KW-1185">Reference proteome</keyword>
<dbReference type="GO" id="GO:0020037">
    <property type="term" value="F:heme binding"/>
    <property type="evidence" value="ECO:0007669"/>
    <property type="project" value="InterPro"/>
</dbReference>
<dbReference type="WBParaSite" id="ALUE_0000605301-mRNA-1">
    <property type="protein sequence ID" value="ALUE_0000605301-mRNA-1"/>
    <property type="gene ID" value="ALUE_0000605301"/>
</dbReference>
<dbReference type="InterPro" id="IPR013314">
    <property type="entry name" value="Globin_lamprey/hagfish"/>
</dbReference>
<keyword evidence="2 5" id="KW-0349">Heme</keyword>
<keyword evidence="4" id="KW-0408">Iron</keyword>
<evidence type="ECO:0000256" key="4">
    <source>
        <dbReference type="ARBA" id="ARBA00023004"/>
    </source>
</evidence>
<evidence type="ECO:0000256" key="3">
    <source>
        <dbReference type="ARBA" id="ARBA00022723"/>
    </source>
</evidence>
<dbReference type="GO" id="GO:0019825">
    <property type="term" value="F:oxygen binding"/>
    <property type="evidence" value="ECO:0007669"/>
    <property type="project" value="InterPro"/>
</dbReference>
<comment type="similarity">
    <text evidence="5">Belongs to the globin family.</text>
</comment>
<proteinExistence type="inferred from homology"/>
<dbReference type="GO" id="GO:0005344">
    <property type="term" value="F:oxygen carrier activity"/>
    <property type="evidence" value="ECO:0007669"/>
    <property type="project" value="UniProtKB-KW"/>
</dbReference>
<dbReference type="InterPro" id="IPR044399">
    <property type="entry name" value="Mb-like_M"/>
</dbReference>
<keyword evidence="5" id="KW-0561">Oxygen transport</keyword>
<dbReference type="InterPro" id="IPR012292">
    <property type="entry name" value="Globin/Proto"/>
</dbReference>
<evidence type="ECO:0000313" key="7">
    <source>
        <dbReference type="Proteomes" id="UP000036681"/>
    </source>
</evidence>
<dbReference type="CDD" id="cd01040">
    <property type="entry name" value="Mb-like"/>
    <property type="match status" value="1"/>
</dbReference>
<dbReference type="InterPro" id="IPR000971">
    <property type="entry name" value="Globin"/>
</dbReference>
<dbReference type="Proteomes" id="UP000036681">
    <property type="component" value="Unplaced"/>
</dbReference>
<evidence type="ECO:0000256" key="1">
    <source>
        <dbReference type="ARBA" id="ARBA00011245"/>
    </source>
</evidence>
<name>A0A0M3HTQ3_ASCLU</name>
<comment type="subunit">
    <text evidence="1">Monomer.</text>
</comment>
<evidence type="ECO:0000256" key="2">
    <source>
        <dbReference type="ARBA" id="ARBA00022617"/>
    </source>
</evidence>
<dbReference type="PANTHER" id="PTHR46783">
    <property type="entry name" value="CYTOGLOBIN"/>
    <property type="match status" value="1"/>
</dbReference>
<accession>A0A0M3HTQ3</accession>
<dbReference type="AlphaFoldDB" id="A0A0M3HTQ3"/>
<keyword evidence="3" id="KW-0479">Metal-binding</keyword>
<dbReference type="SUPFAM" id="SSF46458">
    <property type="entry name" value="Globin-like"/>
    <property type="match status" value="1"/>
</dbReference>
<dbReference type="InterPro" id="IPR009050">
    <property type="entry name" value="Globin-like_sf"/>
</dbReference>
<dbReference type="GO" id="GO:0005506">
    <property type="term" value="F:iron ion binding"/>
    <property type="evidence" value="ECO:0007669"/>
    <property type="project" value="InterPro"/>
</dbReference>
<dbReference type="PROSITE" id="PS01033">
    <property type="entry name" value="GLOBIN"/>
    <property type="match status" value="1"/>
</dbReference>
<organism evidence="7 8">
    <name type="scientific">Ascaris lumbricoides</name>
    <name type="common">Giant roundworm</name>
    <dbReference type="NCBI Taxonomy" id="6252"/>
    <lineage>
        <taxon>Eukaryota</taxon>
        <taxon>Metazoa</taxon>
        <taxon>Ecdysozoa</taxon>
        <taxon>Nematoda</taxon>
        <taxon>Chromadorea</taxon>
        <taxon>Rhabditida</taxon>
        <taxon>Spirurina</taxon>
        <taxon>Ascaridomorpha</taxon>
        <taxon>Ascaridoidea</taxon>
        <taxon>Ascarididae</taxon>
        <taxon>Ascaris</taxon>
    </lineage>
</organism>
<reference evidence="8" key="1">
    <citation type="submission" date="2017-02" db="UniProtKB">
        <authorList>
            <consortium name="WormBaseParasite"/>
        </authorList>
    </citation>
    <scope>IDENTIFICATION</scope>
</reference>
<protein>
    <submittedName>
        <fullName evidence="8">GLOBIN domain-containing protein</fullName>
    </submittedName>
</protein>
<dbReference type="GO" id="GO:0016491">
    <property type="term" value="F:oxidoreductase activity"/>
    <property type="evidence" value="ECO:0007669"/>
    <property type="project" value="TreeGrafter"/>
</dbReference>
<evidence type="ECO:0000259" key="6">
    <source>
        <dbReference type="PROSITE" id="PS01033"/>
    </source>
</evidence>